<dbReference type="Proteomes" id="UP001232117">
    <property type="component" value="Chromosome"/>
</dbReference>
<evidence type="ECO:0000256" key="1">
    <source>
        <dbReference type="SAM" id="MobiDB-lite"/>
    </source>
</evidence>
<organism evidence="2 3">
    <name type="scientific">Flavobacterium keumense</name>
    <dbReference type="NCBI Taxonomy" id="1306518"/>
    <lineage>
        <taxon>Bacteria</taxon>
        <taxon>Pseudomonadati</taxon>
        <taxon>Bacteroidota</taxon>
        <taxon>Flavobacteriia</taxon>
        <taxon>Flavobacteriales</taxon>
        <taxon>Flavobacteriaceae</taxon>
        <taxon>Flavobacterium</taxon>
    </lineage>
</organism>
<evidence type="ECO:0000313" key="3">
    <source>
        <dbReference type="Proteomes" id="UP001232117"/>
    </source>
</evidence>
<feature type="compositionally biased region" description="Polar residues" evidence="1">
    <location>
        <begin position="120"/>
        <end position="135"/>
    </location>
</feature>
<proteinExistence type="predicted"/>
<feature type="region of interest" description="Disordered" evidence="1">
    <location>
        <begin position="98"/>
        <end position="135"/>
    </location>
</feature>
<evidence type="ECO:0000313" key="2">
    <source>
        <dbReference type="EMBL" id="WGK93778.1"/>
    </source>
</evidence>
<gene>
    <name evidence="2" type="ORF">MG292_06655</name>
</gene>
<feature type="compositionally biased region" description="Polar residues" evidence="1">
    <location>
        <begin position="98"/>
        <end position="107"/>
    </location>
</feature>
<reference evidence="2 3" key="1">
    <citation type="submission" date="2023-06" db="EMBL/GenBank/DDBJ databases">
        <title>Complete Genome Sequence of Flavobacterium keumense K3R-10.</title>
        <authorList>
            <person name="Jeong H."/>
            <person name="Jhang S.Y."/>
            <person name="Kim J.N."/>
        </authorList>
    </citation>
    <scope>NUCLEOTIDE SEQUENCE [LARGE SCALE GENOMIC DNA]</scope>
    <source>
        <strain evidence="2 3">K3R-10</strain>
    </source>
</reference>
<sequence>MNKLLKELYDWLDSPKQMTRQLIKDKILEINTREEAKKTKAPRVVFTPPTITEIKEYCLIRENNVDAERFYDFYQSKGWLIGKTKMKDWKAAVRTWEKTSNSNLNQNKDGRQQPLLGRQSADTVKSNATGWGNLE</sequence>
<name>A0ABY8N3I6_9FLAO</name>
<keyword evidence="3" id="KW-1185">Reference proteome</keyword>
<dbReference type="RefSeq" id="WP_264533493.1">
    <property type="nucleotide sequence ID" value="NZ_CP092332.1"/>
</dbReference>
<dbReference type="EMBL" id="CP092332">
    <property type="protein sequence ID" value="WGK93778.1"/>
    <property type="molecule type" value="Genomic_DNA"/>
</dbReference>
<protein>
    <submittedName>
        <fullName evidence="2">Uncharacterized protein</fullName>
    </submittedName>
</protein>
<accession>A0ABY8N3I6</accession>